<dbReference type="Proteomes" id="UP000054279">
    <property type="component" value="Unassembled WGS sequence"/>
</dbReference>
<organism evidence="3 4">
    <name type="scientific">Sphaerobolus stellatus (strain SS14)</name>
    <dbReference type="NCBI Taxonomy" id="990650"/>
    <lineage>
        <taxon>Eukaryota</taxon>
        <taxon>Fungi</taxon>
        <taxon>Dikarya</taxon>
        <taxon>Basidiomycota</taxon>
        <taxon>Agaricomycotina</taxon>
        <taxon>Agaricomycetes</taxon>
        <taxon>Phallomycetidae</taxon>
        <taxon>Geastrales</taxon>
        <taxon>Sphaerobolaceae</taxon>
        <taxon>Sphaerobolus</taxon>
    </lineage>
</organism>
<proteinExistence type="inferred from homology"/>
<dbReference type="GO" id="GO:0030681">
    <property type="term" value="C:multimeric ribonuclease P complex"/>
    <property type="evidence" value="ECO:0007669"/>
    <property type="project" value="TreeGrafter"/>
</dbReference>
<protein>
    <submittedName>
        <fullName evidence="3">Unplaced genomic scaffold SPHSTscaffold_211, whole genome shotgun sequence</fullName>
    </submittedName>
</protein>
<gene>
    <name evidence="3" type="ORF">M422DRAFT_235340</name>
</gene>
<dbReference type="OrthoDB" id="24745at2759"/>
<dbReference type="GO" id="GO:0001682">
    <property type="term" value="P:tRNA 5'-leader removal"/>
    <property type="evidence" value="ECO:0007669"/>
    <property type="project" value="InterPro"/>
</dbReference>
<dbReference type="PANTHER" id="PTHR15441">
    <property type="entry name" value="RIBONUCLEASE P PROTEIN SUBUNIT P14"/>
    <property type="match status" value="1"/>
</dbReference>
<dbReference type="PANTHER" id="PTHR15441:SF2">
    <property type="entry name" value="RIBONUCLEASE P_MRP PROTEIN SUBUNIT POP5"/>
    <property type="match status" value="1"/>
</dbReference>
<dbReference type="SUPFAM" id="SSF160350">
    <property type="entry name" value="Rnp2-like"/>
    <property type="match status" value="1"/>
</dbReference>
<accession>A0A0C9UVG4</accession>
<keyword evidence="4" id="KW-1185">Reference proteome</keyword>
<evidence type="ECO:0000256" key="2">
    <source>
        <dbReference type="ARBA" id="ARBA00022694"/>
    </source>
</evidence>
<evidence type="ECO:0000313" key="4">
    <source>
        <dbReference type="Proteomes" id="UP000054279"/>
    </source>
</evidence>
<dbReference type="AlphaFoldDB" id="A0A0C9UVG4"/>
<sequence length="161" mass="18157">MVRFKNRWLLVEFIPCHDQTSGSGKAAEELNSKHVWVALKQSIVDNFGDVGWGSVSTSLNVKYFSPTTNLCIIRVARDHHRVAWGATTLLTSINGREHIPHIIHLAGTIKQAQLAAIKYNREIIARYRSHAADRGKSLTKPGETFDDYLERSEKEIGTMQD</sequence>
<dbReference type="EMBL" id="KN837286">
    <property type="protein sequence ID" value="KIJ29306.1"/>
    <property type="molecule type" value="Genomic_DNA"/>
</dbReference>
<comment type="similarity">
    <text evidence="1">Belongs to the eukaryotic/archaeal RNase P protein component 2 family.</text>
</comment>
<dbReference type="GO" id="GO:0005730">
    <property type="term" value="C:nucleolus"/>
    <property type="evidence" value="ECO:0007669"/>
    <property type="project" value="TreeGrafter"/>
</dbReference>
<dbReference type="InterPro" id="IPR038085">
    <property type="entry name" value="Rnp2-like_sf"/>
</dbReference>
<evidence type="ECO:0000256" key="1">
    <source>
        <dbReference type="ARBA" id="ARBA00010800"/>
    </source>
</evidence>
<dbReference type="Gene3D" id="3.30.70.3250">
    <property type="entry name" value="Ribonuclease P, Pop5 subunit"/>
    <property type="match status" value="1"/>
</dbReference>
<reference evidence="3 4" key="1">
    <citation type="submission" date="2014-06" db="EMBL/GenBank/DDBJ databases">
        <title>Evolutionary Origins and Diversification of the Mycorrhizal Mutualists.</title>
        <authorList>
            <consortium name="DOE Joint Genome Institute"/>
            <consortium name="Mycorrhizal Genomics Consortium"/>
            <person name="Kohler A."/>
            <person name="Kuo A."/>
            <person name="Nagy L.G."/>
            <person name="Floudas D."/>
            <person name="Copeland A."/>
            <person name="Barry K.W."/>
            <person name="Cichocki N."/>
            <person name="Veneault-Fourrey C."/>
            <person name="LaButti K."/>
            <person name="Lindquist E.A."/>
            <person name="Lipzen A."/>
            <person name="Lundell T."/>
            <person name="Morin E."/>
            <person name="Murat C."/>
            <person name="Riley R."/>
            <person name="Ohm R."/>
            <person name="Sun H."/>
            <person name="Tunlid A."/>
            <person name="Henrissat B."/>
            <person name="Grigoriev I.V."/>
            <person name="Hibbett D.S."/>
            <person name="Martin F."/>
        </authorList>
    </citation>
    <scope>NUCLEOTIDE SEQUENCE [LARGE SCALE GENOMIC DNA]</scope>
    <source>
        <strain evidence="3 4">SS14</strain>
    </source>
</reference>
<dbReference type="GO" id="GO:0000172">
    <property type="term" value="C:ribonuclease MRP complex"/>
    <property type="evidence" value="ECO:0007669"/>
    <property type="project" value="TreeGrafter"/>
</dbReference>
<name>A0A0C9UVG4_SPHS4</name>
<dbReference type="InterPro" id="IPR002759">
    <property type="entry name" value="Pop5/Rpp14/Rnp2-like"/>
</dbReference>
<keyword evidence="2" id="KW-0819">tRNA processing</keyword>
<evidence type="ECO:0000313" key="3">
    <source>
        <dbReference type="EMBL" id="KIJ29306.1"/>
    </source>
</evidence>
<dbReference type="GO" id="GO:0033204">
    <property type="term" value="F:ribonuclease P RNA binding"/>
    <property type="evidence" value="ECO:0007669"/>
    <property type="project" value="TreeGrafter"/>
</dbReference>
<dbReference type="Pfam" id="PF01900">
    <property type="entry name" value="RNase_P_Rpp14"/>
    <property type="match status" value="1"/>
</dbReference>
<dbReference type="HOGENOM" id="CLU_086710_3_0_1"/>